<feature type="repeat" description="ANK" evidence="7">
    <location>
        <begin position="105"/>
        <end position="128"/>
    </location>
</feature>
<reference evidence="11 12" key="1">
    <citation type="journal article" date="2020" name="Nat. Commun.">
        <title>Genome of Tripterygium wilfordii and identification of cytochrome P450 involved in triptolide biosynthesis.</title>
        <authorList>
            <person name="Tu L."/>
            <person name="Su P."/>
            <person name="Zhang Z."/>
            <person name="Gao L."/>
            <person name="Wang J."/>
            <person name="Hu T."/>
            <person name="Zhou J."/>
            <person name="Zhang Y."/>
            <person name="Zhao Y."/>
            <person name="Liu Y."/>
            <person name="Song Y."/>
            <person name="Tong Y."/>
            <person name="Lu Y."/>
            <person name="Yang J."/>
            <person name="Xu C."/>
            <person name="Jia M."/>
            <person name="Peters R.J."/>
            <person name="Huang L."/>
            <person name="Gao W."/>
        </authorList>
    </citation>
    <scope>NUCLEOTIDE SEQUENCE [LARGE SCALE GENOMIC DNA]</scope>
    <source>
        <strain evidence="12">cv. XIE 37</strain>
        <tissue evidence="11">Leaf</tissue>
    </source>
</reference>
<feature type="repeat" description="ANK" evidence="7">
    <location>
        <begin position="180"/>
        <end position="205"/>
    </location>
</feature>
<dbReference type="SUPFAM" id="SSF48403">
    <property type="entry name" value="Ankyrin repeat"/>
    <property type="match status" value="1"/>
</dbReference>
<feature type="transmembrane region" description="Helical" evidence="9">
    <location>
        <begin position="372"/>
        <end position="394"/>
    </location>
</feature>
<feature type="repeat" description="ANK" evidence="7">
    <location>
        <begin position="141"/>
        <end position="173"/>
    </location>
</feature>
<evidence type="ECO:0000256" key="2">
    <source>
        <dbReference type="ARBA" id="ARBA00022692"/>
    </source>
</evidence>
<dbReference type="PANTHER" id="PTHR24186">
    <property type="entry name" value="PROTEIN PHOSPHATASE 1 REGULATORY SUBUNIT"/>
    <property type="match status" value="1"/>
</dbReference>
<evidence type="ECO:0000256" key="6">
    <source>
        <dbReference type="ARBA" id="ARBA00023136"/>
    </source>
</evidence>
<evidence type="ECO:0000256" key="7">
    <source>
        <dbReference type="PROSITE-ProRule" id="PRU00023"/>
    </source>
</evidence>
<accession>A0A7J7DD60</accession>
<dbReference type="SMART" id="SM00248">
    <property type="entry name" value="ANK"/>
    <property type="match status" value="5"/>
</dbReference>
<feature type="transmembrane region" description="Helical" evidence="9">
    <location>
        <begin position="430"/>
        <end position="453"/>
    </location>
</feature>
<keyword evidence="5 7" id="KW-0040">ANK repeat</keyword>
<keyword evidence="12" id="KW-1185">Reference proteome</keyword>
<evidence type="ECO:0000256" key="1">
    <source>
        <dbReference type="ARBA" id="ARBA00004141"/>
    </source>
</evidence>
<keyword evidence="2 9" id="KW-0812">Transmembrane</keyword>
<dbReference type="Pfam" id="PF13962">
    <property type="entry name" value="PGG"/>
    <property type="match status" value="1"/>
</dbReference>
<dbReference type="PANTHER" id="PTHR24186:SF56">
    <property type="entry name" value="PGG DOMAIN-CONTAINING PROTEIN"/>
    <property type="match status" value="1"/>
</dbReference>
<evidence type="ECO:0000313" key="12">
    <source>
        <dbReference type="Proteomes" id="UP000593562"/>
    </source>
</evidence>
<dbReference type="Pfam" id="PF12796">
    <property type="entry name" value="Ank_2"/>
    <property type="match status" value="2"/>
</dbReference>
<comment type="subcellular location">
    <subcellularLocation>
        <location evidence="1">Membrane</location>
        <topology evidence="1">Multi-pass membrane protein</topology>
    </subcellularLocation>
</comment>
<dbReference type="OrthoDB" id="674805at2759"/>
<evidence type="ECO:0000256" key="5">
    <source>
        <dbReference type="ARBA" id="ARBA00023043"/>
    </source>
</evidence>
<dbReference type="AlphaFoldDB" id="A0A7J7DD60"/>
<protein>
    <recommendedName>
        <fullName evidence="10">PGG domain-containing protein</fullName>
    </recommendedName>
</protein>
<sequence>MDPRLYEAASNGDTASFQSLFSADPLLLDRVSLDSTQNPLHVSALAGQTEFFIQILSLKPAFAEELDEHGFSPLHIAAAKGNVEMVREILKVVGGGAVCLLKGKDGRVPLHCAAMKGRSEAVIRELVEACPESVKEVTAARGDTALHVAVRSNQVGVVRVLLEEMRRVELMEVVNWTDIQGNTVLHLATLNKQYQIIKLLLGEDAIAYGVDVNSVNSSGLTPKDVLDIMQARSNTLEIEIADIFRYAGASKAREVTKKNTSHHELEARNPNTDRVTSETSFPSRWNLWREIMKEIKESPKETQETLMVVYVLIATMTYQAILSPPSGFWSSESPRSQSTPISSSHTNEATVHSFQRRNILPGEAVMSTDPEVFAIFTVFNSIGFFSSIAMISFLTSGFPLRAGLRLTILSLTATYVISVIYIAPTQTNTVRVAVACVSLLVLVECARFIVWLLRKLGILPVPSWKLRSSADGSHGSPRV</sequence>
<feature type="repeat" description="ANK" evidence="7">
    <location>
        <begin position="69"/>
        <end position="91"/>
    </location>
</feature>
<evidence type="ECO:0000256" key="3">
    <source>
        <dbReference type="ARBA" id="ARBA00022737"/>
    </source>
</evidence>
<dbReference type="EMBL" id="JAAARO010000008">
    <property type="protein sequence ID" value="KAF5744263.1"/>
    <property type="molecule type" value="Genomic_DNA"/>
</dbReference>
<gene>
    <name evidence="11" type="ORF">HS088_TW08G00863</name>
</gene>
<feature type="region of interest" description="Disordered" evidence="8">
    <location>
        <begin position="257"/>
        <end position="278"/>
    </location>
</feature>
<keyword evidence="4 9" id="KW-1133">Transmembrane helix</keyword>
<feature type="compositionally biased region" description="Low complexity" evidence="8">
    <location>
        <begin position="331"/>
        <end position="344"/>
    </location>
</feature>
<dbReference type="InterPro" id="IPR036770">
    <property type="entry name" value="Ankyrin_rpt-contain_sf"/>
</dbReference>
<dbReference type="InterPro" id="IPR026961">
    <property type="entry name" value="PGG_dom"/>
</dbReference>
<dbReference type="PROSITE" id="PS50088">
    <property type="entry name" value="ANK_REPEAT"/>
    <property type="match status" value="4"/>
</dbReference>
<dbReference type="InParanoid" id="A0A7J7DD60"/>
<feature type="compositionally biased region" description="Polar residues" evidence="8">
    <location>
        <begin position="269"/>
        <end position="278"/>
    </location>
</feature>
<dbReference type="Gene3D" id="1.25.40.20">
    <property type="entry name" value="Ankyrin repeat-containing domain"/>
    <property type="match status" value="1"/>
</dbReference>
<proteinExistence type="predicted"/>
<feature type="compositionally biased region" description="Basic and acidic residues" evidence="8">
    <location>
        <begin position="257"/>
        <end position="267"/>
    </location>
</feature>
<evidence type="ECO:0000256" key="9">
    <source>
        <dbReference type="SAM" id="Phobius"/>
    </source>
</evidence>
<keyword evidence="6 9" id="KW-0472">Membrane</keyword>
<feature type="region of interest" description="Disordered" evidence="8">
    <location>
        <begin position="331"/>
        <end position="350"/>
    </location>
</feature>
<dbReference type="InterPro" id="IPR002110">
    <property type="entry name" value="Ankyrin_rpt"/>
</dbReference>
<keyword evidence="3" id="KW-0677">Repeat</keyword>
<organism evidence="11 12">
    <name type="scientific">Tripterygium wilfordii</name>
    <name type="common">Thunder God vine</name>
    <dbReference type="NCBI Taxonomy" id="458696"/>
    <lineage>
        <taxon>Eukaryota</taxon>
        <taxon>Viridiplantae</taxon>
        <taxon>Streptophyta</taxon>
        <taxon>Embryophyta</taxon>
        <taxon>Tracheophyta</taxon>
        <taxon>Spermatophyta</taxon>
        <taxon>Magnoliopsida</taxon>
        <taxon>eudicotyledons</taxon>
        <taxon>Gunneridae</taxon>
        <taxon>Pentapetalae</taxon>
        <taxon>rosids</taxon>
        <taxon>fabids</taxon>
        <taxon>Celastrales</taxon>
        <taxon>Celastraceae</taxon>
        <taxon>Tripterygium</taxon>
    </lineage>
</organism>
<evidence type="ECO:0000259" key="10">
    <source>
        <dbReference type="Pfam" id="PF13962"/>
    </source>
</evidence>
<dbReference type="PROSITE" id="PS50297">
    <property type="entry name" value="ANK_REP_REGION"/>
    <property type="match status" value="4"/>
</dbReference>
<comment type="caution">
    <text evidence="11">The sequence shown here is derived from an EMBL/GenBank/DDBJ whole genome shotgun (WGS) entry which is preliminary data.</text>
</comment>
<name>A0A7J7DD60_TRIWF</name>
<dbReference type="Proteomes" id="UP000593562">
    <property type="component" value="Unassembled WGS sequence"/>
</dbReference>
<evidence type="ECO:0000256" key="4">
    <source>
        <dbReference type="ARBA" id="ARBA00022989"/>
    </source>
</evidence>
<feature type="domain" description="PGG" evidence="10">
    <location>
        <begin position="298"/>
        <end position="398"/>
    </location>
</feature>
<dbReference type="GO" id="GO:0005886">
    <property type="term" value="C:plasma membrane"/>
    <property type="evidence" value="ECO:0007669"/>
    <property type="project" value="TreeGrafter"/>
</dbReference>
<evidence type="ECO:0000313" key="11">
    <source>
        <dbReference type="EMBL" id="KAF5744263.1"/>
    </source>
</evidence>
<feature type="transmembrane region" description="Helical" evidence="9">
    <location>
        <begin position="406"/>
        <end position="424"/>
    </location>
</feature>
<evidence type="ECO:0000256" key="8">
    <source>
        <dbReference type="SAM" id="MobiDB-lite"/>
    </source>
</evidence>